<dbReference type="InterPro" id="IPR022689">
    <property type="entry name" value="Iron_dep_repressor"/>
</dbReference>
<keyword evidence="4" id="KW-0804">Transcription</keyword>
<feature type="domain" description="HTH dtxR-type" evidence="5">
    <location>
        <begin position="3"/>
        <end position="64"/>
    </location>
</feature>
<evidence type="ECO:0000313" key="7">
    <source>
        <dbReference type="EMBL" id="SHG12072.1"/>
    </source>
</evidence>
<evidence type="ECO:0000313" key="8">
    <source>
        <dbReference type="Proteomes" id="UP000184089"/>
    </source>
</evidence>
<dbReference type="SMART" id="SM00529">
    <property type="entry name" value="HTH_DTXR"/>
    <property type="match status" value="1"/>
</dbReference>
<keyword evidence="9" id="KW-1185">Reference proteome</keyword>
<keyword evidence="2" id="KW-0805">Transcription regulation</keyword>
<proteinExistence type="inferred from homology"/>
<reference evidence="8" key="2">
    <citation type="submission" date="2016-11" db="EMBL/GenBank/DDBJ databases">
        <authorList>
            <person name="Jaros S."/>
            <person name="Januszkiewicz K."/>
            <person name="Wedrychowicz H."/>
        </authorList>
    </citation>
    <scope>NUCLEOTIDE SEQUENCE [LARGE SCALE GENOMIC DNA]</scope>
    <source>
        <strain evidence="8">DSM 4029</strain>
    </source>
</reference>
<name>A0AAQ1RVY4_9FIRM</name>
<organism evidence="7 8">
    <name type="scientific">Bittarella massiliensis</name>
    <name type="common">ex Durand et al. 2017</name>
    <dbReference type="NCBI Taxonomy" id="1720313"/>
    <lineage>
        <taxon>Bacteria</taxon>
        <taxon>Bacillati</taxon>
        <taxon>Bacillota</taxon>
        <taxon>Clostridia</taxon>
        <taxon>Eubacteriales</taxon>
        <taxon>Oscillospiraceae</taxon>
        <taxon>Bittarella (ex Durand et al. 2017)</taxon>
    </lineage>
</organism>
<dbReference type="GO" id="GO:0046914">
    <property type="term" value="F:transition metal ion binding"/>
    <property type="evidence" value="ECO:0007669"/>
    <property type="project" value="InterPro"/>
</dbReference>
<evidence type="ECO:0000313" key="9">
    <source>
        <dbReference type="Proteomes" id="UP000474718"/>
    </source>
</evidence>
<dbReference type="PANTHER" id="PTHR33238:SF7">
    <property type="entry name" value="IRON-DEPENDENT TRANSCRIPTIONAL REGULATOR"/>
    <property type="match status" value="1"/>
</dbReference>
<dbReference type="InterPro" id="IPR001367">
    <property type="entry name" value="Fe_dep_repressor"/>
</dbReference>
<evidence type="ECO:0000256" key="3">
    <source>
        <dbReference type="ARBA" id="ARBA00023125"/>
    </source>
</evidence>
<accession>A0AAQ1RVY4</accession>
<dbReference type="RefSeq" id="WP_021658008.1">
    <property type="nucleotide sequence ID" value="NZ_FQVY01000002.1"/>
</dbReference>
<sequence length="127" mass="14006">MKLQESGENYLETILLLRQRQGHVRSIDVATELGFSKPSISRAIGILKSAGYVQVGEGGNILLTESGQQKAEAVYERHRLISRYLVLTLGVPAEIADADACRIEHIISQESFDQIKAFVARQDGEGH</sequence>
<keyword evidence="3" id="KW-0238">DNA-binding</keyword>
<dbReference type="GO" id="GO:0003700">
    <property type="term" value="F:DNA-binding transcription factor activity"/>
    <property type="evidence" value="ECO:0007669"/>
    <property type="project" value="InterPro"/>
</dbReference>
<dbReference type="SUPFAM" id="SSF47979">
    <property type="entry name" value="Iron-dependent repressor protein, dimerization domain"/>
    <property type="match status" value="1"/>
</dbReference>
<evidence type="ECO:0000256" key="1">
    <source>
        <dbReference type="ARBA" id="ARBA00007871"/>
    </source>
</evidence>
<evidence type="ECO:0000259" key="5">
    <source>
        <dbReference type="PROSITE" id="PS50944"/>
    </source>
</evidence>
<dbReference type="SUPFAM" id="SSF46785">
    <property type="entry name" value="Winged helix' DNA-binding domain"/>
    <property type="match status" value="1"/>
</dbReference>
<reference evidence="6 9" key="3">
    <citation type="journal article" date="2019" name="Nat. Med.">
        <title>A library of human gut bacterial isolates paired with longitudinal multiomics data enables mechanistic microbiome research.</title>
        <authorList>
            <person name="Poyet M."/>
            <person name="Groussin M."/>
            <person name="Gibbons S.M."/>
            <person name="Avila-Pacheco J."/>
            <person name="Jiang X."/>
            <person name="Kearney S.M."/>
            <person name="Perrotta A.R."/>
            <person name="Berdy B."/>
            <person name="Zhao S."/>
            <person name="Lieberman T.D."/>
            <person name="Swanson P.K."/>
            <person name="Smith M."/>
            <person name="Roesemann S."/>
            <person name="Alexander J.E."/>
            <person name="Rich S.A."/>
            <person name="Livny J."/>
            <person name="Vlamakis H."/>
            <person name="Clish C."/>
            <person name="Bullock K."/>
            <person name="Deik A."/>
            <person name="Scott J."/>
            <person name="Pierce K.A."/>
            <person name="Xavier R.J."/>
            <person name="Alm E.J."/>
        </authorList>
    </citation>
    <scope>NUCLEOTIDE SEQUENCE [LARGE SCALE GENOMIC DNA]</scope>
    <source>
        <strain evidence="6 9">BIOML-A2</strain>
    </source>
</reference>
<dbReference type="EMBL" id="FQVY01000002">
    <property type="protein sequence ID" value="SHG12072.1"/>
    <property type="molecule type" value="Genomic_DNA"/>
</dbReference>
<dbReference type="InterPro" id="IPR036390">
    <property type="entry name" value="WH_DNA-bd_sf"/>
</dbReference>
<dbReference type="PANTHER" id="PTHR33238">
    <property type="entry name" value="IRON (METAL) DEPENDENT REPRESSOR, DTXR FAMILY"/>
    <property type="match status" value="1"/>
</dbReference>
<reference evidence="7" key="1">
    <citation type="submission" date="2016-11" db="EMBL/GenBank/DDBJ databases">
        <authorList>
            <person name="Varghese N."/>
            <person name="Submissions S."/>
        </authorList>
    </citation>
    <scope>NUCLEOTIDE SEQUENCE</scope>
    <source>
        <strain evidence="7">DSM 4029</strain>
    </source>
</reference>
<dbReference type="Pfam" id="PF02742">
    <property type="entry name" value="Fe_dep_repr_C"/>
    <property type="match status" value="1"/>
</dbReference>
<dbReference type="PROSITE" id="PS50944">
    <property type="entry name" value="HTH_DTXR"/>
    <property type="match status" value="1"/>
</dbReference>
<comment type="similarity">
    <text evidence="1">Belongs to the DtxR/MntR family.</text>
</comment>
<dbReference type="EMBL" id="WWVX01000002">
    <property type="protein sequence ID" value="MZL69099.1"/>
    <property type="molecule type" value="Genomic_DNA"/>
</dbReference>
<dbReference type="Proteomes" id="UP000474718">
    <property type="component" value="Unassembled WGS sequence"/>
</dbReference>
<dbReference type="Gene3D" id="1.10.60.10">
    <property type="entry name" value="Iron dependent repressor, metal binding and dimerisation domain"/>
    <property type="match status" value="1"/>
</dbReference>
<dbReference type="InterPro" id="IPR050536">
    <property type="entry name" value="DtxR_MntR_Metal-Reg"/>
</dbReference>
<dbReference type="InterPro" id="IPR036388">
    <property type="entry name" value="WH-like_DNA-bd_sf"/>
</dbReference>
<dbReference type="Proteomes" id="UP000184089">
    <property type="component" value="Unassembled WGS sequence"/>
</dbReference>
<evidence type="ECO:0000313" key="6">
    <source>
        <dbReference type="EMBL" id="MZL69099.1"/>
    </source>
</evidence>
<gene>
    <name evidence="6" type="ORF">GT747_04860</name>
    <name evidence="7" type="ORF">SAMN05444424_1544</name>
</gene>
<evidence type="ECO:0000256" key="2">
    <source>
        <dbReference type="ARBA" id="ARBA00023015"/>
    </source>
</evidence>
<dbReference type="Gene3D" id="1.10.10.10">
    <property type="entry name" value="Winged helix-like DNA-binding domain superfamily/Winged helix DNA-binding domain"/>
    <property type="match status" value="1"/>
</dbReference>
<dbReference type="AlphaFoldDB" id="A0AAQ1RVY4"/>
<dbReference type="GO" id="GO:0046983">
    <property type="term" value="F:protein dimerization activity"/>
    <property type="evidence" value="ECO:0007669"/>
    <property type="project" value="InterPro"/>
</dbReference>
<dbReference type="Pfam" id="PF01325">
    <property type="entry name" value="Fe_dep_repress"/>
    <property type="match status" value="1"/>
</dbReference>
<dbReference type="InterPro" id="IPR022687">
    <property type="entry name" value="HTH_DTXR"/>
</dbReference>
<evidence type="ECO:0000256" key="4">
    <source>
        <dbReference type="ARBA" id="ARBA00023163"/>
    </source>
</evidence>
<dbReference type="GO" id="GO:0003677">
    <property type="term" value="F:DNA binding"/>
    <property type="evidence" value="ECO:0007669"/>
    <property type="project" value="UniProtKB-KW"/>
</dbReference>
<dbReference type="InterPro" id="IPR036421">
    <property type="entry name" value="Fe_dep_repressor_sf"/>
</dbReference>
<protein>
    <submittedName>
        <fullName evidence="7">Iron (Metal) dependent repressor, DtxR family</fullName>
    </submittedName>
    <submittedName>
        <fullName evidence="6">Metal-dependent transcriptional regulator</fullName>
    </submittedName>
</protein>
<comment type="caution">
    <text evidence="7">The sequence shown here is derived from an EMBL/GenBank/DDBJ whole genome shotgun (WGS) entry which is preliminary data.</text>
</comment>